<evidence type="ECO:0000256" key="2">
    <source>
        <dbReference type="ARBA" id="ARBA00022801"/>
    </source>
</evidence>
<dbReference type="GO" id="GO:0005975">
    <property type="term" value="P:carbohydrate metabolic process"/>
    <property type="evidence" value="ECO:0007669"/>
    <property type="project" value="InterPro"/>
</dbReference>
<dbReference type="Pfam" id="PF04616">
    <property type="entry name" value="Glyco_hydro_43"/>
    <property type="match status" value="1"/>
</dbReference>
<dbReference type="PANTHER" id="PTHR42812:SF14">
    <property type="entry name" value="SECRETED PROTEIN"/>
    <property type="match status" value="1"/>
</dbReference>
<evidence type="ECO:0000313" key="5">
    <source>
        <dbReference type="EMBL" id="MTS28807.1"/>
    </source>
</evidence>
<dbReference type="InterPro" id="IPR051795">
    <property type="entry name" value="Glycosyl_Hydrlase_43"/>
</dbReference>
<reference evidence="5 6" key="1">
    <citation type="journal article" date="2019" name="Nat. Med.">
        <title>A library of human gut bacterial isolates paired with longitudinal multiomics data enables mechanistic microbiome research.</title>
        <authorList>
            <person name="Poyet M."/>
            <person name="Groussin M."/>
            <person name="Gibbons S.M."/>
            <person name="Avila-Pacheco J."/>
            <person name="Jiang X."/>
            <person name="Kearney S.M."/>
            <person name="Perrotta A.R."/>
            <person name="Berdy B."/>
            <person name="Zhao S."/>
            <person name="Lieberman T.D."/>
            <person name="Swanson P.K."/>
            <person name="Smith M."/>
            <person name="Roesemann S."/>
            <person name="Alexander J.E."/>
            <person name="Rich S.A."/>
            <person name="Livny J."/>
            <person name="Vlamakis H."/>
            <person name="Clish C."/>
            <person name="Bullock K."/>
            <person name="Deik A."/>
            <person name="Scott J."/>
            <person name="Pierce K.A."/>
            <person name="Xavier R.J."/>
            <person name="Alm E.J."/>
        </authorList>
    </citation>
    <scope>NUCLEOTIDE SEQUENCE [LARGE SCALE GENOMIC DNA]</scope>
    <source>
        <strain evidence="5 6">BIOML-A4</strain>
    </source>
</reference>
<evidence type="ECO:0000313" key="6">
    <source>
        <dbReference type="Proteomes" id="UP000472755"/>
    </source>
</evidence>
<comment type="caution">
    <text evidence="5">The sequence shown here is derived from an EMBL/GenBank/DDBJ whole genome shotgun (WGS) entry which is preliminary data.</text>
</comment>
<dbReference type="GO" id="GO:0004553">
    <property type="term" value="F:hydrolase activity, hydrolyzing O-glycosyl compounds"/>
    <property type="evidence" value="ECO:0007669"/>
    <property type="project" value="InterPro"/>
</dbReference>
<dbReference type="EMBL" id="WMZU01000037">
    <property type="protein sequence ID" value="MTS28807.1"/>
    <property type="molecule type" value="Genomic_DNA"/>
</dbReference>
<dbReference type="CDD" id="cd08986">
    <property type="entry name" value="GH43-like"/>
    <property type="match status" value="1"/>
</dbReference>
<organism evidence="5 6">
    <name type="scientific">Ruthenibacterium lactatiformans</name>
    <dbReference type="NCBI Taxonomy" id="1550024"/>
    <lineage>
        <taxon>Bacteria</taxon>
        <taxon>Bacillati</taxon>
        <taxon>Bacillota</taxon>
        <taxon>Clostridia</taxon>
        <taxon>Eubacteriales</taxon>
        <taxon>Oscillospiraceae</taxon>
        <taxon>Ruthenibacterium</taxon>
    </lineage>
</organism>
<proteinExistence type="inferred from homology"/>
<dbReference type="InterPro" id="IPR023296">
    <property type="entry name" value="Glyco_hydro_beta-prop_sf"/>
</dbReference>
<evidence type="ECO:0000256" key="4">
    <source>
        <dbReference type="RuleBase" id="RU361187"/>
    </source>
</evidence>
<dbReference type="InterPro" id="IPR006710">
    <property type="entry name" value="Glyco_hydro_43"/>
</dbReference>
<comment type="similarity">
    <text evidence="1 4">Belongs to the glycosyl hydrolase 43 family.</text>
</comment>
<sequence length="342" mass="38997">MNMLNTKETREKMLLEFANPRSLIPEDVKPLFDAWIRDTHITLAQDGYYYCTGTTRAPGTENAKRYNDGIELWRSSNLKNWESLGMVWSFEKDGTWHNKWYAPQGNYVEVSPEEGFRSVYAPEIYQIKGEFYITASISWPKQTPEEEGSYTCLLKSTTGKPEGPYKDVCEKPMTTRIDSSLFVDDDGTVYYVWQDGRIARMKDDMTGFAEEPRRVIQQHFDPEPYCEGVFLFKHGGKYHMALAIWTMDEGDHIAYSVGSIPQKVSYDCVVASADNVYGPYGERYTAITGGGHNSFFTAKDGTFYATMFGNPVNNSFAPFYAKPAIIPMEWDGDRVFPKQSGT</sequence>
<gene>
    <name evidence="5" type="ORF">GMD59_16170</name>
</gene>
<dbReference type="AlphaFoldDB" id="A0A6L6LVS5"/>
<dbReference type="SUPFAM" id="SSF75005">
    <property type="entry name" value="Arabinanase/levansucrase/invertase"/>
    <property type="match status" value="1"/>
</dbReference>
<evidence type="ECO:0000256" key="1">
    <source>
        <dbReference type="ARBA" id="ARBA00009865"/>
    </source>
</evidence>
<dbReference type="Gene3D" id="2.115.10.20">
    <property type="entry name" value="Glycosyl hydrolase domain, family 43"/>
    <property type="match status" value="1"/>
</dbReference>
<evidence type="ECO:0000256" key="3">
    <source>
        <dbReference type="ARBA" id="ARBA00023295"/>
    </source>
</evidence>
<dbReference type="PANTHER" id="PTHR42812">
    <property type="entry name" value="BETA-XYLOSIDASE"/>
    <property type="match status" value="1"/>
</dbReference>
<accession>A0A6L6LVS5</accession>
<protein>
    <submittedName>
        <fullName evidence="5">Family 43 glycosylhydrolase</fullName>
    </submittedName>
</protein>
<name>A0A6L6LVS5_9FIRM</name>
<keyword evidence="3 4" id="KW-0326">Glycosidase</keyword>
<keyword evidence="2 4" id="KW-0378">Hydrolase</keyword>
<dbReference type="Proteomes" id="UP000472755">
    <property type="component" value="Unassembled WGS sequence"/>
</dbReference>